<name>A0A8K0EG85_BRALA</name>
<dbReference type="InterPro" id="IPR036249">
    <property type="entry name" value="Thioredoxin-like_sf"/>
</dbReference>
<evidence type="ECO:0000259" key="8">
    <source>
        <dbReference type="PROSITE" id="PS51352"/>
    </source>
</evidence>
<feature type="compositionally biased region" description="Gly residues" evidence="7">
    <location>
        <begin position="106"/>
        <end position="122"/>
    </location>
</feature>
<proteinExistence type="predicted"/>
<dbReference type="Gene3D" id="3.40.30.10">
    <property type="entry name" value="Glutaredoxin"/>
    <property type="match status" value="4"/>
</dbReference>
<dbReference type="EMBL" id="OV696701">
    <property type="protein sequence ID" value="CAH1247315.1"/>
    <property type="molecule type" value="Genomic_DNA"/>
</dbReference>
<evidence type="ECO:0000256" key="7">
    <source>
        <dbReference type="SAM" id="MobiDB-lite"/>
    </source>
</evidence>
<feature type="region of interest" description="Disordered" evidence="7">
    <location>
        <begin position="103"/>
        <end position="126"/>
    </location>
</feature>
<dbReference type="PRINTS" id="PR00421">
    <property type="entry name" value="THIOREDOXIN"/>
</dbReference>
<dbReference type="Proteomes" id="UP000838412">
    <property type="component" value="Chromosome 16"/>
</dbReference>
<dbReference type="OrthoDB" id="10264505at2759"/>
<dbReference type="GO" id="GO:0034976">
    <property type="term" value="P:response to endoplasmic reticulum stress"/>
    <property type="evidence" value="ECO:0007669"/>
    <property type="project" value="TreeGrafter"/>
</dbReference>
<dbReference type="EC" id="5.3.4.1" evidence="3"/>
<organism evidence="9 10">
    <name type="scientific">Branchiostoma lanceolatum</name>
    <name type="common">Common lancelet</name>
    <name type="synonym">Amphioxus lanceolatum</name>
    <dbReference type="NCBI Taxonomy" id="7740"/>
    <lineage>
        <taxon>Eukaryota</taxon>
        <taxon>Metazoa</taxon>
        <taxon>Chordata</taxon>
        <taxon>Cephalochordata</taxon>
        <taxon>Leptocardii</taxon>
        <taxon>Amphioxiformes</taxon>
        <taxon>Branchiostomatidae</taxon>
        <taxon>Branchiostoma</taxon>
    </lineage>
</organism>
<dbReference type="Pfam" id="PF00085">
    <property type="entry name" value="Thioredoxin"/>
    <property type="match status" value="2"/>
</dbReference>
<dbReference type="InterPro" id="IPR013766">
    <property type="entry name" value="Thioredoxin_domain"/>
</dbReference>
<protein>
    <recommendedName>
        <fullName evidence="3">protein disulfide-isomerase</fullName>
        <ecNumber evidence="3">5.3.4.1</ecNumber>
    </recommendedName>
</protein>
<gene>
    <name evidence="9" type="primary">PDIA6</name>
    <name evidence="9" type="ORF">BLAG_LOCUS9018</name>
</gene>
<keyword evidence="4" id="KW-1015">Disulfide bond</keyword>
<evidence type="ECO:0000313" key="10">
    <source>
        <dbReference type="Proteomes" id="UP000838412"/>
    </source>
</evidence>
<evidence type="ECO:0000256" key="1">
    <source>
        <dbReference type="ARBA" id="ARBA00001182"/>
    </source>
</evidence>
<dbReference type="Pfam" id="PF24541">
    <property type="entry name" value="Thioredox_PDIA6_C"/>
    <property type="match status" value="1"/>
</dbReference>
<evidence type="ECO:0000256" key="5">
    <source>
        <dbReference type="ARBA" id="ARBA00023235"/>
    </source>
</evidence>
<evidence type="ECO:0000313" key="9">
    <source>
        <dbReference type="EMBL" id="CAH1247315.1"/>
    </source>
</evidence>
<dbReference type="GO" id="GO:0003756">
    <property type="term" value="F:protein disulfide isomerase activity"/>
    <property type="evidence" value="ECO:0007669"/>
    <property type="project" value="UniProtKB-EC"/>
</dbReference>
<feature type="domain" description="Thioredoxin" evidence="8">
    <location>
        <begin position="120"/>
        <end position="302"/>
    </location>
</feature>
<dbReference type="PANTHER" id="PTHR45815:SF3">
    <property type="entry name" value="PROTEIN DISULFIDE-ISOMERASE A6"/>
    <property type="match status" value="1"/>
</dbReference>
<accession>A0A8K0EG85</accession>
<comment type="catalytic activity">
    <reaction evidence="1">
        <text>Catalyzes the rearrangement of -S-S- bonds in proteins.</text>
        <dbReference type="EC" id="5.3.4.1"/>
    </reaction>
</comment>
<evidence type="ECO:0000256" key="4">
    <source>
        <dbReference type="ARBA" id="ARBA00023157"/>
    </source>
</evidence>
<dbReference type="PANTHER" id="PTHR45815">
    <property type="entry name" value="PROTEIN DISULFIDE-ISOMERASE A6"/>
    <property type="match status" value="1"/>
</dbReference>
<keyword evidence="6" id="KW-0676">Redox-active center</keyword>
<dbReference type="GO" id="GO:0015035">
    <property type="term" value="F:protein-disulfide reductase activity"/>
    <property type="evidence" value="ECO:0007669"/>
    <property type="project" value="TreeGrafter"/>
</dbReference>
<keyword evidence="5" id="KW-0413">Isomerase</keyword>
<dbReference type="AlphaFoldDB" id="A0A8K0EG85"/>
<dbReference type="SUPFAM" id="SSF52833">
    <property type="entry name" value="Thioredoxin-like"/>
    <property type="match status" value="3"/>
</dbReference>
<feature type="compositionally biased region" description="Acidic residues" evidence="7">
    <location>
        <begin position="449"/>
        <end position="460"/>
    </location>
</feature>
<keyword evidence="10" id="KW-1185">Reference proteome</keyword>
<dbReference type="InterPro" id="IPR057305">
    <property type="entry name" value="Thioredox_PDIA6_C"/>
</dbReference>
<dbReference type="PROSITE" id="PS51352">
    <property type="entry name" value="THIOREDOXIN_2"/>
    <property type="match status" value="2"/>
</dbReference>
<sequence length="471" mass="50773">MLHKLCSYCRCGHCKSLAPEWKRAATALKGVVKVGAVDMDVHGSVGGPYNVRGFPTIKVFGANKNSPEDYNGTCADGPGEGPRTAQGIVDSALQEVQNVVKDRLSGRGGRSSGSRGSGGQGSGSSDDVIELTDANFEEKVLRSKDIWLVEFFASWCGQCRQLAPEWAKAASELKGKVHLAALDATVHTVTAARYQVHTVTAARYQVRQLSLSLILPVQVHTVTAARYQVHTVTAARYQVRKLSLSQTLPVQVHTVTAARYQVRGYPTIKLFSSGPKDGDAADYQGGRTASDIVQAALDLHAETIDPPDVVEVVSAEVLKDNCAEKPLCVVSFLPDILDTGASGRNQYLGTLKELGEKYRRKQWGWVWAEAGAQSKVEQALGIGGFGYPAMAAVNLRKKKYVLLKGSFDREGIDEFLKALAVGRGRTEDLQAGLPDARTIAPWDGKDGQPPEEDPDLDLGDLDVGGDKKEEL</sequence>
<dbReference type="GO" id="GO:0005788">
    <property type="term" value="C:endoplasmic reticulum lumen"/>
    <property type="evidence" value="ECO:0007669"/>
    <property type="project" value="UniProtKB-SubCell"/>
</dbReference>
<dbReference type="CDD" id="cd02983">
    <property type="entry name" value="P5_C"/>
    <property type="match status" value="1"/>
</dbReference>
<evidence type="ECO:0000256" key="2">
    <source>
        <dbReference type="ARBA" id="ARBA00004319"/>
    </source>
</evidence>
<feature type="region of interest" description="Disordered" evidence="7">
    <location>
        <begin position="432"/>
        <end position="471"/>
    </location>
</feature>
<evidence type="ECO:0000256" key="3">
    <source>
        <dbReference type="ARBA" id="ARBA00012723"/>
    </source>
</evidence>
<comment type="subcellular location">
    <subcellularLocation>
        <location evidence="2">Endoplasmic reticulum lumen</location>
    </subcellularLocation>
</comment>
<reference evidence="9" key="1">
    <citation type="submission" date="2022-01" db="EMBL/GenBank/DDBJ databases">
        <authorList>
            <person name="Braso-Vives M."/>
        </authorList>
    </citation>
    <scope>NUCLEOTIDE SEQUENCE</scope>
</reference>
<evidence type="ECO:0000256" key="6">
    <source>
        <dbReference type="ARBA" id="ARBA00023284"/>
    </source>
</evidence>
<feature type="domain" description="Thioredoxin" evidence="8">
    <location>
        <begin position="1"/>
        <end position="98"/>
    </location>
</feature>